<feature type="transmembrane region" description="Helical" evidence="6">
    <location>
        <begin position="131"/>
        <end position="150"/>
    </location>
</feature>
<gene>
    <name evidence="8" type="ORF">CWE06_11175</name>
</gene>
<organism evidence="8 9">
    <name type="scientific">Aliidiomarina haloalkalitolerans</name>
    <dbReference type="NCBI Taxonomy" id="859059"/>
    <lineage>
        <taxon>Bacteria</taxon>
        <taxon>Pseudomonadati</taxon>
        <taxon>Pseudomonadota</taxon>
        <taxon>Gammaproteobacteria</taxon>
        <taxon>Alteromonadales</taxon>
        <taxon>Idiomarinaceae</taxon>
        <taxon>Aliidiomarina</taxon>
    </lineage>
</organism>
<evidence type="ECO:0000256" key="3">
    <source>
        <dbReference type="ARBA" id="ARBA00022692"/>
    </source>
</evidence>
<dbReference type="EMBL" id="PIPI01000009">
    <property type="protein sequence ID" value="RUO18414.1"/>
    <property type="molecule type" value="Genomic_DNA"/>
</dbReference>
<comment type="subcellular location">
    <subcellularLocation>
        <location evidence="1">Cell membrane</location>
        <topology evidence="1">Multi-pass membrane protein</topology>
    </subcellularLocation>
</comment>
<feature type="transmembrane region" description="Helical" evidence="6">
    <location>
        <begin position="84"/>
        <end position="103"/>
    </location>
</feature>
<dbReference type="InterPro" id="IPR010432">
    <property type="entry name" value="RDD"/>
</dbReference>
<evidence type="ECO:0000313" key="9">
    <source>
        <dbReference type="Proteomes" id="UP000288212"/>
    </source>
</evidence>
<dbReference type="PANTHER" id="PTHR36115">
    <property type="entry name" value="PROLINE-RICH ANTIGEN HOMOLOG-RELATED"/>
    <property type="match status" value="1"/>
</dbReference>
<name>A0A432VQF0_9GAMM</name>
<dbReference type="PANTHER" id="PTHR36115:SF10">
    <property type="entry name" value="RDD DOMAIN-CONTAINING PROTEIN"/>
    <property type="match status" value="1"/>
</dbReference>
<dbReference type="GO" id="GO:0005886">
    <property type="term" value="C:plasma membrane"/>
    <property type="evidence" value="ECO:0007669"/>
    <property type="project" value="UniProtKB-SubCell"/>
</dbReference>
<dbReference type="OrthoDB" id="9793824at2"/>
<dbReference type="InterPro" id="IPR051791">
    <property type="entry name" value="Pra-immunoreactive"/>
</dbReference>
<feature type="transmembrane region" description="Helical" evidence="6">
    <location>
        <begin position="37"/>
        <end position="64"/>
    </location>
</feature>
<keyword evidence="4 6" id="KW-1133">Transmembrane helix</keyword>
<comment type="caution">
    <text evidence="8">The sequence shown here is derived from an EMBL/GenBank/DDBJ whole genome shotgun (WGS) entry which is preliminary data.</text>
</comment>
<keyword evidence="5 6" id="KW-0472">Membrane</keyword>
<sequence>MPKKENQQNLTAEPESLNPIEYEKAPRAGFWRRIGAIVYDLLVVTAVIMLASGIALGFVGLLTATGLLSLQEGQDHASVLQGNWFYSLYLVAVVIWFYAGFWVRGGQTLGMRTWRLRVQNEDGSRISKRQAIIRAFTALLGLGNLTVLFGQNRLALQDRLARCEVIVLSKEANQFKNWK</sequence>
<feature type="domain" description="RDD" evidence="7">
    <location>
        <begin position="27"/>
        <end position="161"/>
    </location>
</feature>
<keyword evidence="3 6" id="KW-0812">Transmembrane</keyword>
<dbReference type="Proteomes" id="UP000288212">
    <property type="component" value="Unassembled WGS sequence"/>
</dbReference>
<evidence type="ECO:0000256" key="5">
    <source>
        <dbReference type="ARBA" id="ARBA00023136"/>
    </source>
</evidence>
<reference evidence="8 9" key="1">
    <citation type="journal article" date="2011" name="Front. Microbiol.">
        <title>Genomic signatures of strain selection and enhancement in Bacillus atrophaeus var. globigii, a historical biowarfare simulant.</title>
        <authorList>
            <person name="Gibbons H.S."/>
            <person name="Broomall S.M."/>
            <person name="McNew L.A."/>
            <person name="Daligault H."/>
            <person name="Chapman C."/>
            <person name="Bruce D."/>
            <person name="Karavis M."/>
            <person name="Krepps M."/>
            <person name="McGregor P.A."/>
            <person name="Hong C."/>
            <person name="Park K.H."/>
            <person name="Akmal A."/>
            <person name="Feldman A."/>
            <person name="Lin J.S."/>
            <person name="Chang W.E."/>
            <person name="Higgs B.W."/>
            <person name="Demirev P."/>
            <person name="Lindquist J."/>
            <person name="Liem A."/>
            <person name="Fochler E."/>
            <person name="Read T.D."/>
            <person name="Tapia R."/>
            <person name="Johnson S."/>
            <person name="Bishop-Lilly K.A."/>
            <person name="Detter C."/>
            <person name="Han C."/>
            <person name="Sozhamannan S."/>
            <person name="Rosenzweig C.N."/>
            <person name="Skowronski E.W."/>
        </authorList>
    </citation>
    <scope>NUCLEOTIDE SEQUENCE [LARGE SCALE GENOMIC DNA]</scope>
    <source>
        <strain evidence="8 9">AK5</strain>
    </source>
</reference>
<evidence type="ECO:0000313" key="8">
    <source>
        <dbReference type="EMBL" id="RUO18414.1"/>
    </source>
</evidence>
<evidence type="ECO:0000256" key="2">
    <source>
        <dbReference type="ARBA" id="ARBA00022475"/>
    </source>
</evidence>
<protein>
    <recommendedName>
        <fullName evidence="7">RDD domain-containing protein</fullName>
    </recommendedName>
</protein>
<keyword evidence="9" id="KW-1185">Reference proteome</keyword>
<dbReference type="RefSeq" id="WP_126794204.1">
    <property type="nucleotide sequence ID" value="NZ_PIPI01000009.1"/>
</dbReference>
<evidence type="ECO:0000259" key="7">
    <source>
        <dbReference type="Pfam" id="PF06271"/>
    </source>
</evidence>
<evidence type="ECO:0000256" key="6">
    <source>
        <dbReference type="SAM" id="Phobius"/>
    </source>
</evidence>
<keyword evidence="2" id="KW-1003">Cell membrane</keyword>
<dbReference type="Pfam" id="PF06271">
    <property type="entry name" value="RDD"/>
    <property type="match status" value="1"/>
</dbReference>
<accession>A0A432VQF0</accession>
<proteinExistence type="predicted"/>
<dbReference type="AlphaFoldDB" id="A0A432VQF0"/>
<evidence type="ECO:0000256" key="4">
    <source>
        <dbReference type="ARBA" id="ARBA00022989"/>
    </source>
</evidence>
<evidence type="ECO:0000256" key="1">
    <source>
        <dbReference type="ARBA" id="ARBA00004651"/>
    </source>
</evidence>